<accession>A0AAV7VPE3</accession>
<proteinExistence type="predicted"/>
<protein>
    <submittedName>
        <fullName evidence="2">Uncharacterized protein</fullName>
    </submittedName>
</protein>
<gene>
    <name evidence="2" type="ORF">NDU88_005934</name>
</gene>
<feature type="compositionally biased region" description="Polar residues" evidence="1">
    <location>
        <begin position="42"/>
        <end position="53"/>
    </location>
</feature>
<sequence length="148" mass="16259">MALSVQRALQTKNTEDEEKEGNAENGDKTRDLDGRLAPVEVQTCTSLGDTTVGQEGPKERERRHVPGGKWLSQDYNQVHTLAHKVSELPGTNHIKADYKADGKSPLSRATAEMEMEEEEDLIFTTAAKYDLQDPAGPLNGGRGKRQAV</sequence>
<evidence type="ECO:0000313" key="3">
    <source>
        <dbReference type="Proteomes" id="UP001066276"/>
    </source>
</evidence>
<keyword evidence="3" id="KW-1185">Reference proteome</keyword>
<feature type="region of interest" description="Disordered" evidence="1">
    <location>
        <begin position="95"/>
        <end position="117"/>
    </location>
</feature>
<feature type="region of interest" description="Disordered" evidence="1">
    <location>
        <begin position="1"/>
        <end position="68"/>
    </location>
</feature>
<feature type="compositionally biased region" description="Basic and acidic residues" evidence="1">
    <location>
        <begin position="20"/>
        <end position="34"/>
    </location>
</feature>
<dbReference type="Proteomes" id="UP001066276">
    <property type="component" value="Chromosome 2_1"/>
</dbReference>
<reference evidence="2" key="1">
    <citation type="journal article" date="2022" name="bioRxiv">
        <title>Sequencing and chromosome-scale assembly of the giantPleurodeles waltlgenome.</title>
        <authorList>
            <person name="Brown T."/>
            <person name="Elewa A."/>
            <person name="Iarovenko S."/>
            <person name="Subramanian E."/>
            <person name="Araus A.J."/>
            <person name="Petzold A."/>
            <person name="Susuki M."/>
            <person name="Suzuki K.-i.T."/>
            <person name="Hayashi T."/>
            <person name="Toyoda A."/>
            <person name="Oliveira C."/>
            <person name="Osipova E."/>
            <person name="Leigh N.D."/>
            <person name="Simon A."/>
            <person name="Yun M.H."/>
        </authorList>
    </citation>
    <scope>NUCLEOTIDE SEQUENCE</scope>
    <source>
        <strain evidence="2">20211129_DDA</strain>
        <tissue evidence="2">Liver</tissue>
    </source>
</reference>
<organism evidence="2 3">
    <name type="scientific">Pleurodeles waltl</name>
    <name type="common">Iberian ribbed newt</name>
    <dbReference type="NCBI Taxonomy" id="8319"/>
    <lineage>
        <taxon>Eukaryota</taxon>
        <taxon>Metazoa</taxon>
        <taxon>Chordata</taxon>
        <taxon>Craniata</taxon>
        <taxon>Vertebrata</taxon>
        <taxon>Euteleostomi</taxon>
        <taxon>Amphibia</taxon>
        <taxon>Batrachia</taxon>
        <taxon>Caudata</taxon>
        <taxon>Salamandroidea</taxon>
        <taxon>Salamandridae</taxon>
        <taxon>Pleurodelinae</taxon>
        <taxon>Pleurodeles</taxon>
    </lineage>
</organism>
<evidence type="ECO:0000256" key="1">
    <source>
        <dbReference type="SAM" id="MobiDB-lite"/>
    </source>
</evidence>
<dbReference type="AlphaFoldDB" id="A0AAV7VPE3"/>
<comment type="caution">
    <text evidence="2">The sequence shown here is derived from an EMBL/GenBank/DDBJ whole genome shotgun (WGS) entry which is preliminary data.</text>
</comment>
<name>A0AAV7VPE3_PLEWA</name>
<dbReference type="EMBL" id="JANPWB010000003">
    <property type="protein sequence ID" value="KAJ1202133.1"/>
    <property type="molecule type" value="Genomic_DNA"/>
</dbReference>
<evidence type="ECO:0000313" key="2">
    <source>
        <dbReference type="EMBL" id="KAJ1202133.1"/>
    </source>
</evidence>